<keyword evidence="5" id="KW-0326">Glycosidase</keyword>
<dbReference type="AlphaFoldDB" id="A0A7Z0HZ54"/>
<dbReference type="Proteomes" id="UP000529417">
    <property type="component" value="Unassembled WGS sequence"/>
</dbReference>
<dbReference type="EC" id="3.2.1.52" evidence="3"/>
<dbReference type="GO" id="GO:0009254">
    <property type="term" value="P:peptidoglycan turnover"/>
    <property type="evidence" value="ECO:0007669"/>
    <property type="project" value="TreeGrafter"/>
</dbReference>
<gene>
    <name evidence="7" type="ORF">HUK65_08125</name>
</gene>
<sequence>MRAISAPCCCRRTTIAFPCASGDPAVSTPRQLILGCAGPRLTPAERDLFARADPWGFILFARNIETPSQLAALVAELRAALGRAAPVLIDQEGGRVQRMGPPHWRGWLPPLEQTARARDPQRAMYLRGRLIATELAAVGIDVNCAPLADIARPDTHPFLRNRCYADSPAQVLTLARAMAAGLQAGGVLPVLKHIPGHGRARSDSHLALPFVDTPVAELEATDFAPFRALADLPLGMTGHLLFPALDAEAPVTVSPRLIALIRNGIGFRGALMTDDISMQALPGPVTQRAAAALTAGCDLVLHCNGNPAEMATLAEICPPLAGTALARCNAALAAKASPDGADSRALAREYDQLLD</sequence>
<organism evidence="7 8">
    <name type="scientific">Rhabdonatronobacter sediminivivens</name>
    <dbReference type="NCBI Taxonomy" id="2743469"/>
    <lineage>
        <taxon>Bacteria</taxon>
        <taxon>Pseudomonadati</taxon>
        <taxon>Pseudomonadota</taxon>
        <taxon>Alphaproteobacteria</taxon>
        <taxon>Rhodobacterales</taxon>
        <taxon>Paracoccaceae</taxon>
        <taxon>Rhabdonatronobacter</taxon>
    </lineage>
</organism>
<dbReference type="EMBL" id="JACBXS010000013">
    <property type="protein sequence ID" value="NYS24960.1"/>
    <property type="molecule type" value="Genomic_DNA"/>
</dbReference>
<accession>A0A7Z0HZ54</accession>
<dbReference type="InterPro" id="IPR050226">
    <property type="entry name" value="NagZ_Beta-hexosaminidase"/>
</dbReference>
<evidence type="ECO:0000256" key="4">
    <source>
        <dbReference type="ARBA" id="ARBA00022801"/>
    </source>
</evidence>
<dbReference type="GO" id="GO:0004563">
    <property type="term" value="F:beta-N-acetylhexosaminidase activity"/>
    <property type="evidence" value="ECO:0007669"/>
    <property type="project" value="UniProtKB-EC"/>
</dbReference>
<evidence type="ECO:0000256" key="1">
    <source>
        <dbReference type="ARBA" id="ARBA00001231"/>
    </source>
</evidence>
<evidence type="ECO:0000313" key="8">
    <source>
        <dbReference type="Proteomes" id="UP000529417"/>
    </source>
</evidence>
<dbReference type="SUPFAM" id="SSF51445">
    <property type="entry name" value="(Trans)glycosidases"/>
    <property type="match status" value="1"/>
</dbReference>
<dbReference type="InterPro" id="IPR017853">
    <property type="entry name" value="GH"/>
</dbReference>
<evidence type="ECO:0000256" key="3">
    <source>
        <dbReference type="ARBA" id="ARBA00012663"/>
    </source>
</evidence>
<proteinExistence type="inferred from homology"/>
<dbReference type="Gene3D" id="3.20.20.300">
    <property type="entry name" value="Glycoside hydrolase, family 3, N-terminal domain"/>
    <property type="match status" value="1"/>
</dbReference>
<comment type="caution">
    <text evidence="7">The sequence shown here is derived from an EMBL/GenBank/DDBJ whole genome shotgun (WGS) entry which is preliminary data.</text>
</comment>
<dbReference type="InterPro" id="IPR001764">
    <property type="entry name" value="Glyco_hydro_3_N"/>
</dbReference>
<feature type="domain" description="Glycoside hydrolase family 3 N-terminal" evidence="6">
    <location>
        <begin position="56"/>
        <end position="315"/>
    </location>
</feature>
<comment type="similarity">
    <text evidence="2">Belongs to the glycosyl hydrolase 3 family.</text>
</comment>
<dbReference type="PANTHER" id="PTHR30480">
    <property type="entry name" value="BETA-HEXOSAMINIDASE-RELATED"/>
    <property type="match status" value="1"/>
</dbReference>
<keyword evidence="4 7" id="KW-0378">Hydrolase</keyword>
<dbReference type="PANTHER" id="PTHR30480:SF13">
    <property type="entry name" value="BETA-HEXOSAMINIDASE"/>
    <property type="match status" value="1"/>
</dbReference>
<evidence type="ECO:0000259" key="6">
    <source>
        <dbReference type="Pfam" id="PF00933"/>
    </source>
</evidence>
<evidence type="ECO:0000256" key="5">
    <source>
        <dbReference type="ARBA" id="ARBA00023295"/>
    </source>
</evidence>
<comment type="catalytic activity">
    <reaction evidence="1">
        <text>Hydrolysis of terminal non-reducing N-acetyl-D-hexosamine residues in N-acetyl-beta-D-hexosaminides.</text>
        <dbReference type="EC" id="3.2.1.52"/>
    </reaction>
</comment>
<evidence type="ECO:0000256" key="2">
    <source>
        <dbReference type="ARBA" id="ARBA00005336"/>
    </source>
</evidence>
<name>A0A7Z0HZ54_9RHOB</name>
<protein>
    <recommendedName>
        <fullName evidence="3">beta-N-acetylhexosaminidase</fullName>
        <ecNumber evidence="3">3.2.1.52</ecNumber>
    </recommendedName>
</protein>
<keyword evidence="8" id="KW-1185">Reference proteome</keyword>
<evidence type="ECO:0000313" key="7">
    <source>
        <dbReference type="EMBL" id="NYS24960.1"/>
    </source>
</evidence>
<reference evidence="7 8" key="1">
    <citation type="journal article" date="2000" name="Arch. Microbiol.">
        <title>Rhodobaca bogoriensis gen. nov. and sp. nov., an alkaliphilic purple nonsulfur bacterium from African Rift Valley soda lakes.</title>
        <authorList>
            <person name="Milford A.D."/>
            <person name="Achenbach L.A."/>
            <person name="Jung D.O."/>
            <person name="Madigan M.T."/>
        </authorList>
    </citation>
    <scope>NUCLEOTIDE SEQUENCE [LARGE SCALE GENOMIC DNA]</scope>
    <source>
        <strain evidence="7 8">2376</strain>
    </source>
</reference>
<dbReference type="InterPro" id="IPR036962">
    <property type="entry name" value="Glyco_hydro_3_N_sf"/>
</dbReference>
<dbReference type="Pfam" id="PF00933">
    <property type="entry name" value="Glyco_hydro_3"/>
    <property type="match status" value="1"/>
</dbReference>
<dbReference type="GO" id="GO:0005975">
    <property type="term" value="P:carbohydrate metabolic process"/>
    <property type="evidence" value="ECO:0007669"/>
    <property type="project" value="InterPro"/>
</dbReference>